<feature type="transmembrane region" description="Helical" evidence="9">
    <location>
        <begin position="441"/>
        <end position="457"/>
    </location>
</feature>
<feature type="transmembrane region" description="Helical" evidence="9">
    <location>
        <begin position="162"/>
        <end position="178"/>
    </location>
</feature>
<evidence type="ECO:0000256" key="5">
    <source>
        <dbReference type="ARBA" id="ARBA00022989"/>
    </source>
</evidence>
<dbReference type="Proteomes" id="UP001163127">
    <property type="component" value="Chromosome"/>
</dbReference>
<evidence type="ECO:0000256" key="2">
    <source>
        <dbReference type="ARBA" id="ARBA00022475"/>
    </source>
</evidence>
<name>A0AA47FIM2_ACTNA</name>
<evidence type="ECO:0000313" key="10">
    <source>
        <dbReference type="EMBL" id="WAL43901.1"/>
    </source>
</evidence>
<feature type="transmembrane region" description="Helical" evidence="9">
    <location>
        <begin position="131"/>
        <end position="150"/>
    </location>
</feature>
<protein>
    <submittedName>
        <fullName evidence="10">Glycosyltransferase 87 family protein</fullName>
    </submittedName>
</protein>
<reference evidence="10" key="1">
    <citation type="submission" date="2022-11" db="EMBL/GenBank/DDBJ databases">
        <title>Dental biofilm bacteria. Genome sequencing and assembly.</title>
        <authorList>
            <person name="Robertsson C."/>
        </authorList>
    </citation>
    <scope>NUCLEOTIDE SEQUENCE</scope>
    <source>
        <strain evidence="10">CW</strain>
    </source>
</reference>
<dbReference type="EMBL" id="CP113787">
    <property type="protein sequence ID" value="WAL43901.1"/>
    <property type="molecule type" value="Genomic_DNA"/>
</dbReference>
<feature type="transmembrane region" description="Helical" evidence="9">
    <location>
        <begin position="301"/>
        <end position="318"/>
    </location>
</feature>
<keyword evidence="4 9" id="KW-0812">Transmembrane</keyword>
<dbReference type="GO" id="GO:0016758">
    <property type="term" value="F:hexosyltransferase activity"/>
    <property type="evidence" value="ECO:0007669"/>
    <property type="project" value="InterPro"/>
</dbReference>
<feature type="transmembrane region" description="Helical" evidence="9">
    <location>
        <begin position="185"/>
        <end position="202"/>
    </location>
</feature>
<evidence type="ECO:0000256" key="6">
    <source>
        <dbReference type="ARBA" id="ARBA00023136"/>
    </source>
</evidence>
<evidence type="ECO:0000313" key="11">
    <source>
        <dbReference type="Proteomes" id="UP001163127"/>
    </source>
</evidence>
<keyword evidence="3" id="KW-0808">Transferase</keyword>
<proteinExistence type="inferred from homology"/>
<evidence type="ECO:0000256" key="3">
    <source>
        <dbReference type="ARBA" id="ARBA00022679"/>
    </source>
</evidence>
<feature type="transmembrane region" description="Helical" evidence="9">
    <location>
        <begin position="47"/>
        <end position="66"/>
    </location>
</feature>
<dbReference type="GO" id="GO:0005886">
    <property type="term" value="C:plasma membrane"/>
    <property type="evidence" value="ECO:0007669"/>
    <property type="project" value="UniProtKB-SubCell"/>
</dbReference>
<accession>A0AA47FIM2</accession>
<comment type="similarity">
    <text evidence="7">Belongs to the glycosyltransferase 87 family.</text>
</comment>
<feature type="transmembrane region" description="Helical" evidence="9">
    <location>
        <begin position="402"/>
        <end position="421"/>
    </location>
</feature>
<evidence type="ECO:0000256" key="8">
    <source>
        <dbReference type="SAM" id="MobiDB-lite"/>
    </source>
</evidence>
<evidence type="ECO:0000256" key="4">
    <source>
        <dbReference type="ARBA" id="ARBA00022692"/>
    </source>
</evidence>
<evidence type="ECO:0000256" key="7">
    <source>
        <dbReference type="ARBA" id="ARBA00024033"/>
    </source>
</evidence>
<evidence type="ECO:0000256" key="9">
    <source>
        <dbReference type="SAM" id="Phobius"/>
    </source>
</evidence>
<keyword evidence="6 9" id="KW-0472">Membrane</keyword>
<dbReference type="Pfam" id="PF09594">
    <property type="entry name" value="GT87"/>
    <property type="match status" value="1"/>
</dbReference>
<organism evidence="10 11">
    <name type="scientific">Actinomyces naeslundii</name>
    <dbReference type="NCBI Taxonomy" id="1655"/>
    <lineage>
        <taxon>Bacteria</taxon>
        <taxon>Bacillati</taxon>
        <taxon>Actinomycetota</taxon>
        <taxon>Actinomycetes</taxon>
        <taxon>Actinomycetales</taxon>
        <taxon>Actinomycetaceae</taxon>
        <taxon>Actinomyces</taxon>
    </lineage>
</organism>
<feature type="transmembrane region" description="Helical" evidence="9">
    <location>
        <begin position="208"/>
        <end position="231"/>
    </location>
</feature>
<comment type="subcellular location">
    <subcellularLocation>
        <location evidence="1">Cell membrane</location>
        <topology evidence="1">Multi-pass membrane protein</topology>
    </subcellularLocation>
</comment>
<gene>
    <name evidence="10" type="ORF">OFA60_04960</name>
</gene>
<keyword evidence="2" id="KW-1003">Cell membrane</keyword>
<dbReference type="AlphaFoldDB" id="A0AA47FIM2"/>
<feature type="compositionally biased region" description="Polar residues" evidence="8">
    <location>
        <begin position="1"/>
        <end position="11"/>
    </location>
</feature>
<sequence length="466" mass="50503">MSIAGNPQNDPRSAPPGAGCAECPDRAGTTSGTPAARFPRLVTVARSPVLAVIGWLTLLVPAYWSLVDDGGQWIFKLDSFVYYEAVRQWLEGGDLYGWYALPSKHLWPFTYTPLAAWVIAPLTWMSYQSATVLLIVATPLCAAVTAYATLRRLGARVRTAHNLAPWLALIGVVALEPFPKTMEYAQVNAILMALVAVDLLLVPERSRWRGVFSGMAAAIKLTPAVAILVLLARREWRAAATMASSAVGLTVLAGLAAPAESWEFFTSAMWDPGRAGFADYSGNQNLKGAIARGLPESAWNLTWAACSLLTVLAAWFLCRRLDRLRGAGSRLAEPVSSTVSDTAYPGSSGLGDAGLVLPLQVSVVMVLGLLISPISWSHHWVWCLPALMSVAVAAWRWHSTALGIAGVAGALVFVLAMQWWFPEQNHVEQNWPTWAKAVGSSYTWWALGCGAVLWWVSGRRLKALHR</sequence>
<evidence type="ECO:0000256" key="1">
    <source>
        <dbReference type="ARBA" id="ARBA00004651"/>
    </source>
</evidence>
<dbReference type="InterPro" id="IPR018584">
    <property type="entry name" value="GT87"/>
</dbReference>
<feature type="region of interest" description="Disordered" evidence="8">
    <location>
        <begin position="1"/>
        <end position="26"/>
    </location>
</feature>
<keyword evidence="5 9" id="KW-1133">Transmembrane helix</keyword>
<dbReference type="RefSeq" id="WP_268399699.1">
    <property type="nucleotide sequence ID" value="NZ_CP113787.1"/>
</dbReference>